<evidence type="ECO:0000313" key="2">
    <source>
        <dbReference type="Proteomes" id="UP001157502"/>
    </source>
</evidence>
<keyword evidence="2" id="KW-1185">Reference proteome</keyword>
<protein>
    <submittedName>
        <fullName evidence="1">Uncharacterized protein</fullName>
    </submittedName>
</protein>
<feature type="non-terminal residue" evidence="1">
    <location>
        <position position="74"/>
    </location>
</feature>
<sequence length="74" mass="8188">MVSVSASDSPDLSMVPDSGLNQVQGINIGLEGLFELHICDWTPNSPTYWAKRNHTVQGMNGTIYIYIYPTISSR</sequence>
<proteinExistence type="predicted"/>
<name>A0ACC2H6P5_DALPE</name>
<comment type="caution">
    <text evidence="1">The sequence shown here is derived from an EMBL/GenBank/DDBJ whole genome shotgun (WGS) entry which is preliminary data.</text>
</comment>
<dbReference type="EMBL" id="CM055732">
    <property type="protein sequence ID" value="KAJ8011669.1"/>
    <property type="molecule type" value="Genomic_DNA"/>
</dbReference>
<evidence type="ECO:0000313" key="1">
    <source>
        <dbReference type="EMBL" id="KAJ8011669.1"/>
    </source>
</evidence>
<gene>
    <name evidence="1" type="ORF">DPEC_G00060650</name>
</gene>
<reference evidence="1" key="1">
    <citation type="submission" date="2021-05" db="EMBL/GenBank/DDBJ databases">
        <authorList>
            <person name="Pan Q."/>
            <person name="Jouanno E."/>
            <person name="Zahm M."/>
            <person name="Klopp C."/>
            <person name="Cabau C."/>
            <person name="Louis A."/>
            <person name="Berthelot C."/>
            <person name="Parey E."/>
            <person name="Roest Crollius H."/>
            <person name="Montfort J."/>
            <person name="Robinson-Rechavi M."/>
            <person name="Bouchez O."/>
            <person name="Lampietro C."/>
            <person name="Lopez Roques C."/>
            <person name="Donnadieu C."/>
            <person name="Postlethwait J."/>
            <person name="Bobe J."/>
            <person name="Dillon D."/>
            <person name="Chandos A."/>
            <person name="von Hippel F."/>
            <person name="Guiguen Y."/>
        </authorList>
    </citation>
    <scope>NUCLEOTIDE SEQUENCE</scope>
    <source>
        <strain evidence="1">YG-Jan2019</strain>
    </source>
</reference>
<accession>A0ACC2H6P5</accession>
<organism evidence="1 2">
    <name type="scientific">Dallia pectoralis</name>
    <name type="common">Alaska blackfish</name>
    <dbReference type="NCBI Taxonomy" id="75939"/>
    <lineage>
        <taxon>Eukaryota</taxon>
        <taxon>Metazoa</taxon>
        <taxon>Chordata</taxon>
        <taxon>Craniata</taxon>
        <taxon>Vertebrata</taxon>
        <taxon>Euteleostomi</taxon>
        <taxon>Actinopterygii</taxon>
        <taxon>Neopterygii</taxon>
        <taxon>Teleostei</taxon>
        <taxon>Protacanthopterygii</taxon>
        <taxon>Esociformes</taxon>
        <taxon>Umbridae</taxon>
        <taxon>Dallia</taxon>
    </lineage>
</organism>
<dbReference type="Proteomes" id="UP001157502">
    <property type="component" value="Chromosome 5"/>
</dbReference>